<protein>
    <submittedName>
        <fullName evidence="5">Uncharacterized protein LOC100199991 isoform X4</fullName>
    </submittedName>
</protein>
<dbReference type="InterPro" id="IPR013783">
    <property type="entry name" value="Ig-like_fold"/>
</dbReference>
<dbReference type="PANTHER" id="PTHR13817:SF166">
    <property type="entry name" value="NEURONAL IGCAM-RELATED"/>
    <property type="match status" value="1"/>
</dbReference>
<feature type="domain" description="Fibronectin type-III" evidence="3">
    <location>
        <begin position="209"/>
        <end position="314"/>
    </location>
</feature>
<sequence>MKRNHKYIKNVPPSPLVFNATAISYDSINTSWTPVNVTIDGNLTVEGYTVFYRLALDPKSPWNWTSCQNTTYLVIDRLAPTTTYTLRVLAFHSMGNGISSNPVEERTLEGTPPEAPKNLTCTANSISSVKLYWIRVKEWRGNPKCYTVTYKLFAQNDTFSTKSFASTSVSGTISGLKAFTQYELYLTADTNAGSGPQAWCVFRTLQGVPSTGPNITGWYIDKNRPSEAVFNWVPIPNDYINGKLLRYKISYGISRDGKKIIPPTMTDFWVDSYTTGYVIKNLSVNTEYTVYVAGETAIGPGSKSNTIYIESCKCPLKIYTAWYLKKGLINGQGYNVTGGILYDFLKNMSDSICSCSPGLQDGNLSYSLYWDRTKDGRSPMRNNEDELKTMVDNNAHFHLPVSGKASIETFQSQYKYVQIVSSPGIGFIVIDKSKSFNKSQAVAAAILNCWPAVFIIFFFSTVSGIFMWILDCRVNKVEFPNESFVRGILHGVYWAFVSMTTIGYGDKTPRSTPAKIAAIFWMLTGPITNAIVIGAISTTLTSVKLGSDPILYGTKVGALSNSCEYNLGVRRNAIMIGDFRNVSDLLEALEIRLIDGILLDSLNIPSVVDIFAEKNFKIAKMIPVQCGWGIVISSDIIKVEEEIRSYVKSQEQMVKSLIDTLTKPITIMSPPVSALNTGLIDPNSEISRGIYIYGSIFILCAIVVGFTVEVAYARLKKPKLQPFNAREAFEVKLSKFVRKFCNFLRIDIESQIEKDETEMKAYFRQKGYSLGLGWVSYLTVDEKVLKKKLKYDEIMRLDLNERKGEPNRQNKGYEIL</sequence>
<proteinExistence type="predicted"/>
<evidence type="ECO:0000256" key="1">
    <source>
        <dbReference type="ARBA" id="ARBA00022737"/>
    </source>
</evidence>
<organism evidence="4 5">
    <name type="scientific">Hydra vulgaris</name>
    <name type="common">Hydra</name>
    <name type="synonym">Hydra attenuata</name>
    <dbReference type="NCBI Taxonomy" id="6087"/>
    <lineage>
        <taxon>Eukaryota</taxon>
        <taxon>Metazoa</taxon>
        <taxon>Cnidaria</taxon>
        <taxon>Hydrozoa</taxon>
        <taxon>Hydroidolina</taxon>
        <taxon>Anthoathecata</taxon>
        <taxon>Aplanulata</taxon>
        <taxon>Hydridae</taxon>
        <taxon>Hydra</taxon>
    </lineage>
</organism>
<evidence type="ECO:0000313" key="5">
    <source>
        <dbReference type="RefSeq" id="XP_065667337.1"/>
    </source>
</evidence>
<dbReference type="InterPro" id="IPR036116">
    <property type="entry name" value="FN3_sf"/>
</dbReference>
<feature type="domain" description="Fibronectin type-III" evidence="3">
    <location>
        <begin position="115"/>
        <end position="207"/>
    </location>
</feature>
<dbReference type="SUPFAM" id="SSF81324">
    <property type="entry name" value="Voltage-gated potassium channels"/>
    <property type="match status" value="1"/>
</dbReference>
<dbReference type="PANTHER" id="PTHR13817">
    <property type="entry name" value="TITIN"/>
    <property type="match status" value="1"/>
</dbReference>
<dbReference type="CDD" id="cd00063">
    <property type="entry name" value="FN3"/>
    <property type="match status" value="3"/>
</dbReference>
<dbReference type="Proteomes" id="UP001652625">
    <property type="component" value="Chromosome 12"/>
</dbReference>
<feature type="domain" description="Fibronectin type-III" evidence="3">
    <location>
        <begin position="12"/>
        <end position="110"/>
    </location>
</feature>
<dbReference type="InterPro" id="IPR003961">
    <property type="entry name" value="FN3_dom"/>
</dbReference>
<evidence type="ECO:0000256" key="2">
    <source>
        <dbReference type="SAM" id="Phobius"/>
    </source>
</evidence>
<dbReference type="Gene3D" id="1.10.287.70">
    <property type="match status" value="1"/>
</dbReference>
<feature type="transmembrane region" description="Helical" evidence="2">
    <location>
        <begin position="516"/>
        <end position="536"/>
    </location>
</feature>
<evidence type="ECO:0000259" key="3">
    <source>
        <dbReference type="PROSITE" id="PS50853"/>
    </source>
</evidence>
<dbReference type="SUPFAM" id="SSF49265">
    <property type="entry name" value="Fibronectin type III"/>
    <property type="match status" value="2"/>
</dbReference>
<dbReference type="InterPro" id="IPR013099">
    <property type="entry name" value="K_chnl_dom"/>
</dbReference>
<accession>A0ABM4CZE3</accession>
<dbReference type="RefSeq" id="XP_065667337.1">
    <property type="nucleotide sequence ID" value="XM_065811265.1"/>
</dbReference>
<feature type="transmembrane region" description="Helical" evidence="2">
    <location>
        <begin position="690"/>
        <end position="712"/>
    </location>
</feature>
<feature type="transmembrane region" description="Helical" evidence="2">
    <location>
        <begin position="484"/>
        <end position="504"/>
    </location>
</feature>
<keyword evidence="4" id="KW-1185">Reference proteome</keyword>
<name>A0ABM4CZE3_HYDVU</name>
<keyword evidence="1" id="KW-0677">Repeat</keyword>
<reference evidence="5" key="1">
    <citation type="submission" date="2025-08" db="UniProtKB">
        <authorList>
            <consortium name="RefSeq"/>
        </authorList>
    </citation>
    <scope>IDENTIFICATION</scope>
</reference>
<dbReference type="Pfam" id="PF00041">
    <property type="entry name" value="fn3"/>
    <property type="match status" value="3"/>
</dbReference>
<gene>
    <name evidence="5" type="primary">LOC100199991</name>
</gene>
<keyword evidence="2" id="KW-0472">Membrane</keyword>
<keyword evidence="2" id="KW-1133">Transmembrane helix</keyword>
<feature type="transmembrane region" description="Helical" evidence="2">
    <location>
        <begin position="442"/>
        <end position="469"/>
    </location>
</feature>
<keyword evidence="2" id="KW-0812">Transmembrane</keyword>
<dbReference type="SMART" id="SM00060">
    <property type="entry name" value="FN3"/>
    <property type="match status" value="3"/>
</dbReference>
<dbReference type="PROSITE" id="PS50853">
    <property type="entry name" value="FN3"/>
    <property type="match status" value="3"/>
</dbReference>
<evidence type="ECO:0000313" key="4">
    <source>
        <dbReference type="Proteomes" id="UP001652625"/>
    </source>
</evidence>
<dbReference type="Gene3D" id="2.60.40.10">
    <property type="entry name" value="Immunoglobulins"/>
    <property type="match status" value="3"/>
</dbReference>
<dbReference type="Pfam" id="PF07885">
    <property type="entry name" value="Ion_trans_2"/>
    <property type="match status" value="1"/>
</dbReference>
<dbReference type="InterPro" id="IPR050964">
    <property type="entry name" value="Striated_Muscle_Regulatory"/>
</dbReference>
<dbReference type="GeneID" id="100199991"/>